<dbReference type="InterPro" id="IPR002634">
    <property type="entry name" value="BolA"/>
</dbReference>
<dbReference type="Gene3D" id="3.30.300.90">
    <property type="entry name" value="BolA-like"/>
    <property type="match status" value="1"/>
</dbReference>
<sequence length="88" mass="9550">MSDTLALMRDRLAALAPEHLDIEDESALHAGHAGARSGGGHYQLTIVSARFTGLSRLERQRLIYGTLGDLMSTRIHALGIRALSPEEI</sequence>
<comment type="similarity">
    <text evidence="1">Belongs to the BolA/IbaG family.</text>
</comment>
<accession>A0ABT7XP28</accession>
<dbReference type="PANTHER" id="PTHR46230">
    <property type="match status" value="1"/>
</dbReference>
<protein>
    <submittedName>
        <fullName evidence="2">BolA family protein</fullName>
    </submittedName>
</protein>
<dbReference type="PANTHER" id="PTHR46230:SF7">
    <property type="entry name" value="BOLA-LIKE PROTEIN 1"/>
    <property type="match status" value="1"/>
</dbReference>
<dbReference type="PIRSF" id="PIRSF003113">
    <property type="entry name" value="BolA"/>
    <property type="match status" value="1"/>
</dbReference>
<reference evidence="2" key="1">
    <citation type="submission" date="2023-06" db="EMBL/GenBank/DDBJ databases">
        <authorList>
            <person name="Zhang S."/>
        </authorList>
    </citation>
    <scope>NUCLEOTIDE SEQUENCE</scope>
    <source>
        <strain evidence="2">SG2303</strain>
    </source>
</reference>
<dbReference type="Proteomes" id="UP001168540">
    <property type="component" value="Unassembled WGS sequence"/>
</dbReference>
<dbReference type="Pfam" id="PF01722">
    <property type="entry name" value="BolA"/>
    <property type="match status" value="1"/>
</dbReference>
<dbReference type="EMBL" id="JAUEDK010000019">
    <property type="protein sequence ID" value="MDN0075559.1"/>
    <property type="molecule type" value="Genomic_DNA"/>
</dbReference>
<proteinExistence type="inferred from homology"/>
<dbReference type="InterPro" id="IPR036065">
    <property type="entry name" value="BolA-like_sf"/>
</dbReference>
<evidence type="ECO:0000256" key="1">
    <source>
        <dbReference type="RuleBase" id="RU003860"/>
    </source>
</evidence>
<name>A0ABT7XP28_9NEIS</name>
<keyword evidence="3" id="KW-1185">Reference proteome</keyword>
<evidence type="ECO:0000313" key="3">
    <source>
        <dbReference type="Proteomes" id="UP001168540"/>
    </source>
</evidence>
<gene>
    <name evidence="2" type="ORF">QU481_11710</name>
</gene>
<evidence type="ECO:0000313" key="2">
    <source>
        <dbReference type="EMBL" id="MDN0075559.1"/>
    </source>
</evidence>
<organism evidence="2 3">
    <name type="scientific">Crenobacter oryzisoli</name>
    <dbReference type="NCBI Taxonomy" id="3056844"/>
    <lineage>
        <taxon>Bacteria</taxon>
        <taxon>Pseudomonadati</taxon>
        <taxon>Pseudomonadota</taxon>
        <taxon>Betaproteobacteria</taxon>
        <taxon>Neisseriales</taxon>
        <taxon>Neisseriaceae</taxon>
        <taxon>Crenobacter</taxon>
    </lineage>
</organism>
<dbReference type="SUPFAM" id="SSF82657">
    <property type="entry name" value="BolA-like"/>
    <property type="match status" value="1"/>
</dbReference>
<comment type="caution">
    <text evidence="2">The sequence shown here is derived from an EMBL/GenBank/DDBJ whole genome shotgun (WGS) entry which is preliminary data.</text>
</comment>
<dbReference type="RefSeq" id="WP_289830189.1">
    <property type="nucleotide sequence ID" value="NZ_JAUEDK010000019.1"/>
</dbReference>